<dbReference type="Gene3D" id="3.40.50.1820">
    <property type="entry name" value="alpha/beta hydrolase"/>
    <property type="match status" value="1"/>
</dbReference>
<evidence type="ECO:0000259" key="1">
    <source>
        <dbReference type="Pfam" id="PF12697"/>
    </source>
</evidence>
<name>A0A1M5GH09_9BRAD</name>
<evidence type="ECO:0000313" key="3">
    <source>
        <dbReference type="Proteomes" id="UP000190675"/>
    </source>
</evidence>
<evidence type="ECO:0000313" key="2">
    <source>
        <dbReference type="EMBL" id="SHG02781.1"/>
    </source>
</evidence>
<dbReference type="InterPro" id="IPR029058">
    <property type="entry name" value="AB_hydrolase_fold"/>
</dbReference>
<dbReference type="SUPFAM" id="SSF53474">
    <property type="entry name" value="alpha/beta-Hydrolases"/>
    <property type="match status" value="1"/>
</dbReference>
<dbReference type="InterPro" id="IPR050266">
    <property type="entry name" value="AB_hydrolase_sf"/>
</dbReference>
<dbReference type="AlphaFoldDB" id="A0A1M5GH09"/>
<accession>A0A1M5GH09</accession>
<dbReference type="PANTHER" id="PTHR43798">
    <property type="entry name" value="MONOACYLGLYCEROL LIPASE"/>
    <property type="match status" value="1"/>
</dbReference>
<dbReference type="PANTHER" id="PTHR43798:SF33">
    <property type="entry name" value="HYDROLASE, PUTATIVE (AFU_ORTHOLOGUE AFUA_2G14860)-RELATED"/>
    <property type="match status" value="1"/>
</dbReference>
<proteinExistence type="predicted"/>
<dbReference type="InterPro" id="IPR000073">
    <property type="entry name" value="AB_hydrolase_1"/>
</dbReference>
<sequence length="276" mass="29837">MIEDLRGRVDYDETGAGSTVVLVPGSCSTGAAWRPMLAHWPCGFRCVTTSLLGYGGTAERRTAGDTDISHEAEAIETVIRRAACPVHLVGHSFGGLTALVVALRRRVPLLSLTIAEAPAAEILRPMGEYRHYLAFRNMTDSYFQAHYGGDKTAIEQMIDFYGGAGTFAGWPQRVRDYAVETTPVNLLDWASGYDFELKPALIASVKTPTLVLWGEASHPAVKRANELLAHCIPNAAIAEIAGAAHFMIATHAREISVLIAQHVARSEHPSAAELCQ</sequence>
<feature type="domain" description="AB hydrolase-1" evidence="1">
    <location>
        <begin position="20"/>
        <end position="254"/>
    </location>
</feature>
<dbReference type="Pfam" id="PF12697">
    <property type="entry name" value="Abhydrolase_6"/>
    <property type="match status" value="1"/>
</dbReference>
<gene>
    <name evidence="2" type="ORF">SAMN05444169_0135</name>
</gene>
<dbReference type="EMBL" id="LT670818">
    <property type="protein sequence ID" value="SHG02781.1"/>
    <property type="molecule type" value="Genomic_DNA"/>
</dbReference>
<reference evidence="2 3" key="1">
    <citation type="submission" date="2016-11" db="EMBL/GenBank/DDBJ databases">
        <authorList>
            <person name="Jaros S."/>
            <person name="Januszkiewicz K."/>
            <person name="Wedrychowicz H."/>
        </authorList>
    </citation>
    <scope>NUCLEOTIDE SEQUENCE [LARGE SCALE GENOMIC DNA]</scope>
    <source>
        <strain evidence="2 3">GAS242</strain>
    </source>
</reference>
<protein>
    <submittedName>
        <fullName evidence="2">Pimeloyl-ACP methyl ester carboxylesterase</fullName>
    </submittedName>
</protein>
<organism evidence="2 3">
    <name type="scientific">Bradyrhizobium erythrophlei</name>
    <dbReference type="NCBI Taxonomy" id="1437360"/>
    <lineage>
        <taxon>Bacteria</taxon>
        <taxon>Pseudomonadati</taxon>
        <taxon>Pseudomonadota</taxon>
        <taxon>Alphaproteobacteria</taxon>
        <taxon>Hyphomicrobiales</taxon>
        <taxon>Nitrobacteraceae</taxon>
        <taxon>Bradyrhizobium</taxon>
    </lineage>
</organism>
<dbReference type="Proteomes" id="UP000190675">
    <property type="component" value="Chromosome I"/>
</dbReference>
<dbReference type="OrthoDB" id="9804723at2"/>
<dbReference type="RefSeq" id="WP_079564003.1">
    <property type="nucleotide sequence ID" value="NZ_LT670818.1"/>
</dbReference>
<dbReference type="PRINTS" id="PR00111">
    <property type="entry name" value="ABHYDROLASE"/>
</dbReference>
<dbReference type="GO" id="GO:0016020">
    <property type="term" value="C:membrane"/>
    <property type="evidence" value="ECO:0007669"/>
    <property type="project" value="TreeGrafter"/>
</dbReference>